<accession>A0ABT2JQB5</accession>
<evidence type="ECO:0000256" key="2">
    <source>
        <dbReference type="SAM" id="Phobius"/>
    </source>
</evidence>
<keyword evidence="2" id="KW-1133">Transmembrane helix</keyword>
<keyword evidence="2" id="KW-0812">Transmembrane</keyword>
<keyword evidence="2" id="KW-0472">Membrane</keyword>
<proteinExistence type="predicted"/>
<keyword evidence="4" id="KW-1185">Reference proteome</keyword>
<dbReference type="RefSeq" id="WP_260217343.1">
    <property type="nucleotide sequence ID" value="NZ_JAJAGO010000003.1"/>
</dbReference>
<feature type="transmembrane region" description="Helical" evidence="2">
    <location>
        <begin position="91"/>
        <end position="112"/>
    </location>
</feature>
<feature type="transmembrane region" description="Helical" evidence="2">
    <location>
        <begin position="59"/>
        <end position="79"/>
    </location>
</feature>
<name>A0ABT2JQB5_9ACTN</name>
<evidence type="ECO:0000256" key="1">
    <source>
        <dbReference type="SAM" id="MobiDB-lite"/>
    </source>
</evidence>
<evidence type="ECO:0008006" key="5">
    <source>
        <dbReference type="Google" id="ProtNLM"/>
    </source>
</evidence>
<dbReference type="Proteomes" id="UP001156389">
    <property type="component" value="Unassembled WGS sequence"/>
</dbReference>
<feature type="transmembrane region" description="Helical" evidence="2">
    <location>
        <begin position="133"/>
        <end position="152"/>
    </location>
</feature>
<feature type="region of interest" description="Disordered" evidence="1">
    <location>
        <begin position="162"/>
        <end position="195"/>
    </location>
</feature>
<feature type="compositionally biased region" description="Basic residues" evidence="1">
    <location>
        <begin position="171"/>
        <end position="195"/>
    </location>
</feature>
<evidence type="ECO:0000313" key="4">
    <source>
        <dbReference type="Proteomes" id="UP001156389"/>
    </source>
</evidence>
<dbReference type="EMBL" id="JAJAGO010000003">
    <property type="protein sequence ID" value="MCT2590070.1"/>
    <property type="molecule type" value="Genomic_DNA"/>
</dbReference>
<comment type="caution">
    <text evidence="3">The sequence shown here is derived from an EMBL/GenBank/DDBJ whole genome shotgun (WGS) entry which is preliminary data.</text>
</comment>
<sequence>MSDTQRPDGPEETGEQGLPGLPGLPGEEGPDADRPLPEPIRFFGTTWVDHTGGYALRRIGLGLGSLLLAVVGAYALRLAYEGVAIAELGDWARLLMILAFAICSSIGFSRTLTGFKRRPETEEDAARERSMRSFLLVGFVGVLLAYAVRTLIEAPGEKLHRTEHEAALKSHERRRTARTGNPAKRKRKPKRKPRN</sequence>
<feature type="compositionally biased region" description="Low complexity" evidence="1">
    <location>
        <begin position="15"/>
        <end position="27"/>
    </location>
</feature>
<protein>
    <recommendedName>
        <fullName evidence="5">Integral membrane protein</fullName>
    </recommendedName>
</protein>
<feature type="region of interest" description="Disordered" evidence="1">
    <location>
        <begin position="1"/>
        <end position="36"/>
    </location>
</feature>
<gene>
    <name evidence="3" type="ORF">LHJ74_09120</name>
</gene>
<evidence type="ECO:0000313" key="3">
    <source>
        <dbReference type="EMBL" id="MCT2590070.1"/>
    </source>
</evidence>
<organism evidence="3 4">
    <name type="scientific">Streptomyces gossypii</name>
    <dbReference type="NCBI Taxonomy" id="2883101"/>
    <lineage>
        <taxon>Bacteria</taxon>
        <taxon>Bacillati</taxon>
        <taxon>Actinomycetota</taxon>
        <taxon>Actinomycetes</taxon>
        <taxon>Kitasatosporales</taxon>
        <taxon>Streptomycetaceae</taxon>
        <taxon>Streptomyces</taxon>
    </lineage>
</organism>
<reference evidence="3 4" key="1">
    <citation type="submission" date="2021-10" db="EMBL/GenBank/DDBJ databases">
        <title>Streptomyces gossypii sp. nov., isolated from soil collected from cotton field.</title>
        <authorList>
            <person name="Ge X."/>
            <person name="Chen X."/>
            <person name="Liu W."/>
        </authorList>
    </citation>
    <scope>NUCLEOTIDE SEQUENCE [LARGE SCALE GENOMIC DNA]</scope>
    <source>
        <strain evidence="3 4">N2-109</strain>
    </source>
</reference>